<feature type="compositionally biased region" description="Pro residues" evidence="4">
    <location>
        <begin position="318"/>
        <end position="331"/>
    </location>
</feature>
<dbReference type="SUPFAM" id="SSF50978">
    <property type="entry name" value="WD40 repeat-like"/>
    <property type="match status" value="1"/>
</dbReference>
<keyword evidence="7" id="KW-1185">Reference proteome</keyword>
<evidence type="ECO:0000313" key="7">
    <source>
        <dbReference type="Proteomes" id="UP001501009"/>
    </source>
</evidence>
<dbReference type="Gene3D" id="2.130.10.10">
    <property type="entry name" value="YVTN repeat-like/Quinoprotein amine dehydrogenase"/>
    <property type="match status" value="4"/>
</dbReference>
<dbReference type="RefSeq" id="WP_275770305.1">
    <property type="nucleotide sequence ID" value="NZ_BAABDE010000002.1"/>
</dbReference>
<feature type="repeat" description="WD" evidence="3">
    <location>
        <begin position="697"/>
        <end position="728"/>
    </location>
</feature>
<feature type="repeat" description="WD" evidence="3">
    <location>
        <begin position="660"/>
        <end position="689"/>
    </location>
</feature>
<dbReference type="PROSITE" id="PS50082">
    <property type="entry name" value="WD_REPEATS_2"/>
    <property type="match status" value="4"/>
</dbReference>
<evidence type="ECO:0000256" key="1">
    <source>
        <dbReference type="ARBA" id="ARBA00022574"/>
    </source>
</evidence>
<evidence type="ECO:0000256" key="3">
    <source>
        <dbReference type="PROSITE-ProRule" id="PRU00221"/>
    </source>
</evidence>
<dbReference type="Gene3D" id="3.40.50.1460">
    <property type="match status" value="1"/>
</dbReference>
<dbReference type="InterPro" id="IPR020472">
    <property type="entry name" value="WD40_PAC1"/>
</dbReference>
<dbReference type="InterPro" id="IPR029030">
    <property type="entry name" value="Caspase-like_dom_sf"/>
</dbReference>
<dbReference type="SMART" id="SM00320">
    <property type="entry name" value="WD40"/>
    <property type="match status" value="6"/>
</dbReference>
<organism evidence="6 7">
    <name type="scientific">Streptomyces coacervatus</name>
    <dbReference type="NCBI Taxonomy" id="647381"/>
    <lineage>
        <taxon>Bacteria</taxon>
        <taxon>Bacillati</taxon>
        <taxon>Actinomycetota</taxon>
        <taxon>Actinomycetes</taxon>
        <taxon>Kitasatosporales</taxon>
        <taxon>Streptomycetaceae</taxon>
        <taxon>Streptomyces</taxon>
    </lineage>
</organism>
<dbReference type="PANTHER" id="PTHR19879">
    <property type="entry name" value="TRANSCRIPTION INITIATION FACTOR TFIID"/>
    <property type="match status" value="1"/>
</dbReference>
<evidence type="ECO:0000313" key="6">
    <source>
        <dbReference type="EMBL" id="GAA3773294.1"/>
    </source>
</evidence>
<dbReference type="PRINTS" id="PR00320">
    <property type="entry name" value="GPROTEINBRPT"/>
</dbReference>
<sequence length="773" mass="82910">MGRRLALLIATYDYQDNGLRQLTAPAHDAEAFATVLRDPDIAGFEVTALINQPHHLVGEAIGDFYRDRRRGDLTLLYFTGHGLKDDGGRLYLAMTNTRRDSLLFTALSAEHIDQAMEGCVSRQKVLILDCCYSGAFPAGRISKGDPAVHALERFQGRGRTVLTASDATQYSFEGDQAHGQASQSVFTRHLVAGLRDGSADLDGDGDITLDELYGYAHDRVVDEMPQQRPKKLDSVEGRIVIARNVNWTLPAHLRNSIGSPIAADRLAALDGLAHLHRIGNDVVRGCALEEIRRLANDDSKLVSTAAAARLRSISPQASEPPPEPLPAPSAPEAPAQSPAVFPPEPPPVPSSDRTSPMPEQAAEPPPGPHPDAPAPGAARRRSRLLPRTRRAKVLTAGVTALAVAAAVGGALLTSRETGNERHCPSTLPPPDVLRGAGQWLVFSPDKKTIATFTEATDVDSVRLWDLRTHKTTATIRRQTLPNNGEVFSPDGRFLVTQDQIDPDRTDPVTVQLRNVSTGRTTAIHTGQKGVVSVAVSPDGKTVATASAHHPDEKFDNPVRLWDVESGKRTATLPGHTNGIAYMAFSRDGETLATGSKDKTVRLWNVRTRETTATITNAYGGMFSPDGKTIAVEDGANPVRLWNVSTGKAISTFADTPYGWFSLDGKTFVGTSKDSAVRLWDVNTGKSIAIVNPGGTPVGFSPSGNALAIVGKDEKVRLWDVATRKPVTTITGVSSIDSGPALSPDHPAFSPDGKIFAGASKDRTVRLWDVANCL</sequence>
<gene>
    <name evidence="6" type="ORF">GCM10022403_005520</name>
</gene>
<proteinExistence type="predicted"/>
<dbReference type="InterPro" id="IPR036322">
    <property type="entry name" value="WD40_repeat_dom_sf"/>
</dbReference>
<accession>A0ABP7GSR3</accession>
<comment type="caution">
    <text evidence="6">The sequence shown here is derived from an EMBL/GenBank/DDBJ whole genome shotgun (WGS) entry which is preliminary data.</text>
</comment>
<protein>
    <recommendedName>
        <fullName evidence="5">Peptidase C14 caspase domain-containing protein</fullName>
    </recommendedName>
</protein>
<dbReference type="PROSITE" id="PS50294">
    <property type="entry name" value="WD_REPEATS_REGION"/>
    <property type="match status" value="2"/>
</dbReference>
<dbReference type="EMBL" id="BAABDE010000002">
    <property type="protein sequence ID" value="GAA3773294.1"/>
    <property type="molecule type" value="Genomic_DNA"/>
</dbReference>
<dbReference type="InterPro" id="IPR001680">
    <property type="entry name" value="WD40_rpt"/>
</dbReference>
<dbReference type="NCBIfam" id="NF047832">
    <property type="entry name" value="caspase_w_EACC1"/>
    <property type="match status" value="1"/>
</dbReference>
<dbReference type="Pfam" id="PF00400">
    <property type="entry name" value="WD40"/>
    <property type="match status" value="3"/>
</dbReference>
<dbReference type="SUPFAM" id="SSF52129">
    <property type="entry name" value="Caspase-like"/>
    <property type="match status" value="1"/>
</dbReference>
<dbReference type="InterPro" id="IPR015943">
    <property type="entry name" value="WD40/YVTN_repeat-like_dom_sf"/>
</dbReference>
<keyword evidence="1 3" id="KW-0853">WD repeat</keyword>
<dbReference type="CDD" id="cd00200">
    <property type="entry name" value="WD40"/>
    <property type="match status" value="1"/>
</dbReference>
<feature type="compositionally biased region" description="Pro residues" evidence="4">
    <location>
        <begin position="363"/>
        <end position="373"/>
    </location>
</feature>
<evidence type="ECO:0000259" key="5">
    <source>
        <dbReference type="Pfam" id="PF00656"/>
    </source>
</evidence>
<dbReference type="Proteomes" id="UP001501009">
    <property type="component" value="Unassembled WGS sequence"/>
</dbReference>
<dbReference type="PANTHER" id="PTHR19879:SF9">
    <property type="entry name" value="TRANSCRIPTION INITIATION FACTOR TFIID SUBUNIT 5"/>
    <property type="match status" value="1"/>
</dbReference>
<dbReference type="PROSITE" id="PS00018">
    <property type="entry name" value="EF_HAND_1"/>
    <property type="match status" value="1"/>
</dbReference>
<dbReference type="PROSITE" id="PS00678">
    <property type="entry name" value="WD_REPEATS_1"/>
    <property type="match status" value="2"/>
</dbReference>
<dbReference type="Pfam" id="PF00656">
    <property type="entry name" value="Peptidase_C14"/>
    <property type="match status" value="1"/>
</dbReference>
<feature type="repeat" description="WD" evidence="3">
    <location>
        <begin position="572"/>
        <end position="613"/>
    </location>
</feature>
<evidence type="ECO:0000256" key="4">
    <source>
        <dbReference type="SAM" id="MobiDB-lite"/>
    </source>
</evidence>
<feature type="repeat" description="WD" evidence="3">
    <location>
        <begin position="747"/>
        <end position="773"/>
    </location>
</feature>
<dbReference type="InterPro" id="IPR011600">
    <property type="entry name" value="Pept_C14_caspase"/>
</dbReference>
<feature type="region of interest" description="Disordered" evidence="4">
    <location>
        <begin position="312"/>
        <end position="389"/>
    </location>
</feature>
<keyword evidence="2" id="KW-0677">Repeat</keyword>
<dbReference type="InterPro" id="IPR019775">
    <property type="entry name" value="WD40_repeat_CS"/>
</dbReference>
<feature type="compositionally biased region" description="Basic residues" evidence="4">
    <location>
        <begin position="378"/>
        <end position="389"/>
    </location>
</feature>
<name>A0ABP7GSR3_9ACTN</name>
<evidence type="ECO:0000256" key="2">
    <source>
        <dbReference type="ARBA" id="ARBA00022737"/>
    </source>
</evidence>
<reference evidence="7" key="1">
    <citation type="journal article" date="2019" name="Int. J. Syst. Evol. Microbiol.">
        <title>The Global Catalogue of Microorganisms (GCM) 10K type strain sequencing project: providing services to taxonomists for standard genome sequencing and annotation.</title>
        <authorList>
            <consortium name="The Broad Institute Genomics Platform"/>
            <consortium name="The Broad Institute Genome Sequencing Center for Infectious Disease"/>
            <person name="Wu L."/>
            <person name="Ma J."/>
        </authorList>
    </citation>
    <scope>NUCLEOTIDE SEQUENCE [LARGE SCALE GENOMIC DNA]</scope>
    <source>
        <strain evidence="7">JCM 17138</strain>
    </source>
</reference>
<feature type="compositionally biased region" description="Pro residues" evidence="4">
    <location>
        <begin position="340"/>
        <end position="349"/>
    </location>
</feature>
<dbReference type="InterPro" id="IPR018247">
    <property type="entry name" value="EF_Hand_1_Ca_BS"/>
</dbReference>
<feature type="domain" description="Peptidase C14 caspase" evidence="5">
    <location>
        <begin position="3"/>
        <end position="221"/>
    </location>
</feature>